<dbReference type="PANTHER" id="PTHR15710">
    <property type="entry name" value="E3 UBIQUITIN-PROTEIN LIGASE PRAJA"/>
    <property type="match status" value="1"/>
</dbReference>
<dbReference type="AlphaFoldDB" id="A0AAQ3RWF8"/>
<evidence type="ECO:0000256" key="5">
    <source>
        <dbReference type="ARBA" id="ARBA00022771"/>
    </source>
</evidence>
<dbReference type="Gene3D" id="3.30.40.10">
    <property type="entry name" value="Zinc/RING finger domain, C3HC4 (zinc finger)"/>
    <property type="match status" value="1"/>
</dbReference>
<dbReference type="EMBL" id="CP144695">
    <property type="protein sequence ID" value="WVZ07638.1"/>
    <property type="molecule type" value="Genomic_DNA"/>
</dbReference>
<protein>
    <recommendedName>
        <fullName evidence="2">RING-type E3 ubiquitin transferase</fullName>
        <ecNumber evidence="2">2.3.2.27</ecNumber>
    </recommendedName>
</protein>
<dbReference type="Pfam" id="PF14369">
    <property type="entry name" value="Zn_ribbon_19"/>
    <property type="match status" value="1"/>
</dbReference>
<dbReference type="FunFam" id="3.30.40.10:FF:000127">
    <property type="entry name" value="E3 ubiquitin-protein ligase RNF181"/>
    <property type="match status" value="1"/>
</dbReference>
<feature type="domain" description="RING-type" evidence="9">
    <location>
        <begin position="214"/>
        <end position="255"/>
    </location>
</feature>
<reference evidence="10 11" key="1">
    <citation type="journal article" date="2023" name="Life. Sci Alliance">
        <title>Evolutionary insights into 3D genome organization and epigenetic landscape of Vigna mungo.</title>
        <authorList>
            <person name="Junaid A."/>
            <person name="Singh B."/>
            <person name="Bhatia S."/>
        </authorList>
    </citation>
    <scope>NUCLEOTIDE SEQUENCE [LARGE SCALE GENOMIC DNA]</scope>
    <source>
        <strain evidence="10">Urdbean</strain>
    </source>
</reference>
<sequence length="375" mass="41330">RLVPKPTSPIFSLENFPGKFHPLPFPNQTKTHQFFLILAQSKPEKLKIMASLRSSSSFWCYRCNRVVRVSLAAETQRDPTILCPDCHSGFLEEVHTPPHSRRSTRAGSPFNPVIMLRGGNGNENAGANETENDVASGNFELYYNDVVSGPGPSGLRPLPAGVTDFLMGSSGFDHLLDQLDVTSVGLDRAASKAAIESMPVVKILASHAHAESHCAVCMENFQVDCDAREMPCGHVYHSECIVPWLSVRNSCPVCRRVVPSDEVDDNNTMGLTIWRLPGGGFAVGRLIGGRELPLVYTEMDGAFNASNGVPRRVSWDSSIGRSRESRGFASAFRNLVSYFGRVRSSFSRGTRNSRLNGRSRSATTIFSRFRSRSRF</sequence>
<dbReference type="PANTHER" id="PTHR15710:SF217">
    <property type="entry name" value="E3 UBIQUITIN-PROTEIN LIGASE RDUF2"/>
    <property type="match status" value="1"/>
</dbReference>
<organism evidence="10 11">
    <name type="scientific">Vigna mungo</name>
    <name type="common">Black gram</name>
    <name type="synonym">Phaseolus mungo</name>
    <dbReference type="NCBI Taxonomy" id="3915"/>
    <lineage>
        <taxon>Eukaryota</taxon>
        <taxon>Viridiplantae</taxon>
        <taxon>Streptophyta</taxon>
        <taxon>Embryophyta</taxon>
        <taxon>Tracheophyta</taxon>
        <taxon>Spermatophyta</taxon>
        <taxon>Magnoliopsida</taxon>
        <taxon>eudicotyledons</taxon>
        <taxon>Gunneridae</taxon>
        <taxon>Pentapetalae</taxon>
        <taxon>rosids</taxon>
        <taxon>fabids</taxon>
        <taxon>Fabales</taxon>
        <taxon>Fabaceae</taxon>
        <taxon>Papilionoideae</taxon>
        <taxon>50 kb inversion clade</taxon>
        <taxon>NPAAA clade</taxon>
        <taxon>indigoferoid/millettioid clade</taxon>
        <taxon>Phaseoleae</taxon>
        <taxon>Vigna</taxon>
    </lineage>
</organism>
<evidence type="ECO:0000313" key="11">
    <source>
        <dbReference type="Proteomes" id="UP001374535"/>
    </source>
</evidence>
<dbReference type="GO" id="GO:0005737">
    <property type="term" value="C:cytoplasm"/>
    <property type="evidence" value="ECO:0007669"/>
    <property type="project" value="TreeGrafter"/>
</dbReference>
<evidence type="ECO:0000256" key="2">
    <source>
        <dbReference type="ARBA" id="ARBA00012483"/>
    </source>
</evidence>
<dbReference type="Proteomes" id="UP001374535">
    <property type="component" value="Chromosome 6"/>
</dbReference>
<keyword evidence="11" id="KW-1185">Reference proteome</keyword>
<evidence type="ECO:0000256" key="6">
    <source>
        <dbReference type="ARBA" id="ARBA00022786"/>
    </source>
</evidence>
<keyword evidence="6" id="KW-0833">Ubl conjugation pathway</keyword>
<keyword evidence="3" id="KW-0808">Transferase</keyword>
<dbReference type="Pfam" id="PF06547">
    <property type="entry name" value="DUF1117"/>
    <property type="match status" value="1"/>
</dbReference>
<accession>A0AAQ3RWF8</accession>
<gene>
    <name evidence="10" type="ORF">V8G54_020984</name>
</gene>
<dbReference type="Pfam" id="PF13639">
    <property type="entry name" value="zf-RING_2"/>
    <property type="match status" value="1"/>
</dbReference>
<dbReference type="InterPro" id="IPR013083">
    <property type="entry name" value="Znf_RING/FYVE/PHD"/>
</dbReference>
<dbReference type="SMART" id="SM00184">
    <property type="entry name" value="RING"/>
    <property type="match status" value="1"/>
</dbReference>
<keyword evidence="4" id="KW-0479">Metal-binding</keyword>
<keyword evidence="5 8" id="KW-0863">Zinc-finger</keyword>
<evidence type="ECO:0000259" key="9">
    <source>
        <dbReference type="PROSITE" id="PS50089"/>
    </source>
</evidence>
<feature type="non-terminal residue" evidence="10">
    <location>
        <position position="1"/>
    </location>
</feature>
<evidence type="ECO:0000256" key="8">
    <source>
        <dbReference type="PROSITE-ProRule" id="PRU00175"/>
    </source>
</evidence>
<dbReference type="GO" id="GO:0008270">
    <property type="term" value="F:zinc ion binding"/>
    <property type="evidence" value="ECO:0007669"/>
    <property type="project" value="UniProtKB-KW"/>
</dbReference>
<evidence type="ECO:0000256" key="1">
    <source>
        <dbReference type="ARBA" id="ARBA00000900"/>
    </source>
</evidence>
<dbReference type="EC" id="2.3.2.27" evidence="2"/>
<dbReference type="InterPro" id="IPR001841">
    <property type="entry name" value="Znf_RING"/>
</dbReference>
<dbReference type="SUPFAM" id="SSF57850">
    <property type="entry name" value="RING/U-box"/>
    <property type="match status" value="1"/>
</dbReference>
<dbReference type="InterPro" id="IPR010543">
    <property type="entry name" value="DUF1117"/>
</dbReference>
<dbReference type="GO" id="GO:0061630">
    <property type="term" value="F:ubiquitin protein ligase activity"/>
    <property type="evidence" value="ECO:0007669"/>
    <property type="project" value="UniProtKB-EC"/>
</dbReference>
<evidence type="ECO:0000313" key="10">
    <source>
        <dbReference type="EMBL" id="WVZ07638.1"/>
    </source>
</evidence>
<keyword evidence="7" id="KW-0862">Zinc</keyword>
<evidence type="ECO:0000256" key="4">
    <source>
        <dbReference type="ARBA" id="ARBA00022723"/>
    </source>
</evidence>
<comment type="catalytic activity">
    <reaction evidence="1">
        <text>S-ubiquitinyl-[E2 ubiquitin-conjugating enzyme]-L-cysteine + [acceptor protein]-L-lysine = [E2 ubiquitin-conjugating enzyme]-L-cysteine + N(6)-ubiquitinyl-[acceptor protein]-L-lysine.</text>
        <dbReference type="EC" id="2.3.2.27"/>
    </reaction>
</comment>
<dbReference type="PROSITE" id="PS50089">
    <property type="entry name" value="ZF_RING_2"/>
    <property type="match status" value="1"/>
</dbReference>
<evidence type="ECO:0000256" key="7">
    <source>
        <dbReference type="ARBA" id="ARBA00022833"/>
    </source>
</evidence>
<name>A0AAQ3RWF8_VIGMU</name>
<dbReference type="GO" id="GO:0016567">
    <property type="term" value="P:protein ubiquitination"/>
    <property type="evidence" value="ECO:0007669"/>
    <property type="project" value="UniProtKB-ARBA"/>
</dbReference>
<evidence type="ECO:0000256" key="3">
    <source>
        <dbReference type="ARBA" id="ARBA00022679"/>
    </source>
</evidence>
<proteinExistence type="predicted"/>
<dbReference type="InterPro" id="IPR039525">
    <property type="entry name" value="RNF126-like_zinc-ribbon"/>
</dbReference>